<protein>
    <submittedName>
        <fullName evidence="2">CAT1 protein</fullName>
    </submittedName>
</protein>
<dbReference type="EMBL" id="GBYB01009372">
    <property type="protein sequence ID" value="JAG79139.1"/>
    <property type="molecule type" value="Transcribed_RNA"/>
</dbReference>
<name>A0A0C9R935_9HYME</name>
<accession>A0A0C9R935</accession>
<feature type="chain" id="PRO_5002202181" evidence="1">
    <location>
        <begin position="28"/>
        <end position="1595"/>
    </location>
</feature>
<sequence length="1595" mass="177424">MSSNLHRPMIWSLYCSLLFLVYPTATGDGINHLEKILNDTTNFFEKLKVQFGSSPANNETFESINNRVDEFIDHVSRDKKQRSRRQLFQENNYETETSILHGFQAIPGYTIPNATDISFFMQSSDSQLHWVIGILDPNGISLLRFDETKRFTPVYFFPLENGEQILADSRGISTLLIIRQCNGIIKVLRSFLTANGQMTMILVQTLPTTGATHAGTWRGLNRLYLGVSFPEQLRIYVWQGENFDQIEPLDIGAERIIPLQTGGTMVLAATGITTRIISFQLKSDKFIVTQELPSSEDAASFQRENSLFVENFLVLTGINSTIIYRERKHRYIPYQRLEGAHQVQALSSDRKVLLFLIQRLGGMRVFQYDGWRYSDLQIYMPKVTQLYPTFLPDGSFVLAMKSSDHNQWTFQRMIWRKKKTWDSLKEDILKWCTDSLQAAEISKVEIPTLKHPLVFQNVRIKNLTTQSVNGRGSQEFSDITRIYKRVISRLEDVNKHLETAVSLDKPVFTSLSAESIRVMSKVITMNMNLSMPEEFISKLRTPGDPNKNMIFENVRTTSIDNFKCPIPAIRYEEISVTGLVNGISFQSFVDDALKTNEENQTIRGRFSFDTLIADDADLDVDVAWKTTRQELRFMSITAEDLHTASGYLLPLDGDPVTMTGDLTVSRVKMGGLVDVRGPIQGVSGDRMRPMTDISAPMVLEGHYHLADVKIDDLLEAEDLSGPNGESYREIRRSALPLRSKSIPIHMKFLSKNVEWNNVTLIEPLGKWITTRSPGVNVTGMKTVSNLTVSQSVYEGLPLPVISTTVCALGVFTPDIYTTNITLKSLRADLLKAVEIFGALELEDALADAARSWEEVPWELKNITGEARVVNSSISQVADVDLRGLHESLGKWSSPGVLKGPIHVKTLRVKNVMARKGFNISLPKIVSQLEALGNVNVKWVNGIDILEFIDNAVELDDMISLTNITFLGGLSVESITTTTSSIPLLSGLGGNFGAKTITGPFNTEHLIIPDLLAFPADDGPVEFVVIGNVTFTNEPTVEIINNVHLDKLSDEIWMKDKPATFKGRSVFLENVTLEGAVEVLGQMNTPGLGPWSELREKIFSKSLDQEIPQKISIKSLHAGRIIGSPTSRLISSPSTGLYDLEFNSLRKNGDQTISSPWSFESMNIQGNVTINGMINDLDLNKDVLRTDVENNVITGKIIVNTLTATNIDGLKFDEFARNTLKRNDPQELVVIKGKKTFNSMRVKSLSLTSIKGKRIESCLLRHSNQTITGKKVVTGRLRAPGIVTEGLINDVDLTKLLVYQLKKNSSFQVIETPIVFQNGLRILGNLTIDGPYQGVQVESLGESRPSALRVMKLLKQLANYSRYAEDIDLVFSSRAFYFDKLELIEESSTPSVGTPGNAPGNQSIRFDVLGDCSLDDYRLRCNSTGVVDLSGVLNSSHVLELKAGALGGSSRIVCVTSAAPGGVSIYSIDEDTLAISKEAELLVPGVLQASVATYMGSIWIVLGLQDNMMILRYRDGFQEFVIPPSEYFALSPGLGDELLLFRNDGVWRIGGVAGTKMIFKANLKGNITVSRRAAVLYVQLCQGNDTSLLQAHYVGN</sequence>
<dbReference type="PANTHER" id="PTHR15261">
    <property type="entry name" value="THROMBOSPONDIN-TYPE LAMININ G DOMAIN AND EAR REPEAT-CONTAINING"/>
    <property type="match status" value="1"/>
</dbReference>
<keyword evidence="1" id="KW-0732">Signal</keyword>
<organism evidence="2">
    <name type="scientific">Fopius arisanus</name>
    <dbReference type="NCBI Taxonomy" id="64838"/>
    <lineage>
        <taxon>Eukaryota</taxon>
        <taxon>Metazoa</taxon>
        <taxon>Ecdysozoa</taxon>
        <taxon>Arthropoda</taxon>
        <taxon>Hexapoda</taxon>
        <taxon>Insecta</taxon>
        <taxon>Pterygota</taxon>
        <taxon>Neoptera</taxon>
        <taxon>Endopterygota</taxon>
        <taxon>Hymenoptera</taxon>
        <taxon>Apocrita</taxon>
        <taxon>Ichneumonoidea</taxon>
        <taxon>Braconidae</taxon>
        <taxon>Opiinae</taxon>
        <taxon>Fopius</taxon>
    </lineage>
</organism>
<gene>
    <name evidence="2" type="primary">CAT1</name>
    <name evidence="2" type="ORF">g.21746</name>
</gene>
<dbReference type="GO" id="GO:0007165">
    <property type="term" value="P:signal transduction"/>
    <property type="evidence" value="ECO:0007669"/>
    <property type="project" value="TreeGrafter"/>
</dbReference>
<evidence type="ECO:0000256" key="1">
    <source>
        <dbReference type="SAM" id="SignalP"/>
    </source>
</evidence>
<feature type="signal peptide" evidence="1">
    <location>
        <begin position="1"/>
        <end position="27"/>
    </location>
</feature>
<dbReference type="PANTHER" id="PTHR15261:SF4">
    <property type="entry name" value="THROMBOSPONDIN-TYPE LAMININ G DOMAIN AND EAR REPEAT-CONTAINING PROTEIN"/>
    <property type="match status" value="1"/>
</dbReference>
<proteinExistence type="predicted"/>
<reference evidence="2" key="1">
    <citation type="submission" date="2015-01" db="EMBL/GenBank/DDBJ databases">
        <title>Transcriptome Assembly of Fopius arisanus.</title>
        <authorList>
            <person name="Geib S."/>
        </authorList>
    </citation>
    <scope>NUCLEOTIDE SEQUENCE</scope>
</reference>
<evidence type="ECO:0000313" key="2">
    <source>
        <dbReference type="EMBL" id="JAG79139.1"/>
    </source>
</evidence>